<dbReference type="Proteomes" id="UP001280581">
    <property type="component" value="Unassembled WGS sequence"/>
</dbReference>
<accession>A0AAN6LXP1</accession>
<dbReference type="EMBL" id="WVTA01000009">
    <property type="protein sequence ID" value="KAK3207189.1"/>
    <property type="molecule type" value="Genomic_DNA"/>
</dbReference>
<organism evidence="2 3">
    <name type="scientific">Pseudopithomyces chartarum</name>
    <dbReference type="NCBI Taxonomy" id="1892770"/>
    <lineage>
        <taxon>Eukaryota</taxon>
        <taxon>Fungi</taxon>
        <taxon>Dikarya</taxon>
        <taxon>Ascomycota</taxon>
        <taxon>Pezizomycotina</taxon>
        <taxon>Dothideomycetes</taxon>
        <taxon>Pleosporomycetidae</taxon>
        <taxon>Pleosporales</taxon>
        <taxon>Massarineae</taxon>
        <taxon>Didymosphaeriaceae</taxon>
        <taxon>Pseudopithomyces</taxon>
    </lineage>
</organism>
<feature type="chain" id="PRO_5043018399" evidence="1">
    <location>
        <begin position="19"/>
        <end position="100"/>
    </location>
</feature>
<reference evidence="2 3" key="1">
    <citation type="submission" date="2021-02" db="EMBL/GenBank/DDBJ databases">
        <title>Genome assembly of Pseudopithomyces chartarum.</title>
        <authorList>
            <person name="Jauregui R."/>
            <person name="Singh J."/>
            <person name="Voisey C."/>
        </authorList>
    </citation>
    <scope>NUCLEOTIDE SEQUENCE [LARGE SCALE GENOMIC DNA]</scope>
    <source>
        <strain evidence="2 3">AGR01</strain>
    </source>
</reference>
<evidence type="ECO:0000256" key="1">
    <source>
        <dbReference type="SAM" id="SignalP"/>
    </source>
</evidence>
<sequence length="100" mass="10821">MYFPNISLVLLSALAVKAEFYIVGTSGEFADGYYGFPAVINDQGITFGDALACDHVGTAGSLKKTTNDKGQLLYEFCDVNDVAFAFNDHTSTLTNKQVPR</sequence>
<evidence type="ECO:0000313" key="3">
    <source>
        <dbReference type="Proteomes" id="UP001280581"/>
    </source>
</evidence>
<keyword evidence="1" id="KW-0732">Signal</keyword>
<comment type="caution">
    <text evidence="2">The sequence shown here is derived from an EMBL/GenBank/DDBJ whole genome shotgun (WGS) entry which is preliminary data.</text>
</comment>
<dbReference type="AlphaFoldDB" id="A0AAN6LXP1"/>
<keyword evidence="3" id="KW-1185">Reference proteome</keyword>
<protein>
    <submittedName>
        <fullName evidence="2">Uncharacterized protein</fullName>
    </submittedName>
</protein>
<proteinExistence type="predicted"/>
<gene>
    <name evidence="2" type="ORF">GRF29_103g120585</name>
</gene>
<feature type="signal peptide" evidence="1">
    <location>
        <begin position="1"/>
        <end position="18"/>
    </location>
</feature>
<evidence type="ECO:0000313" key="2">
    <source>
        <dbReference type="EMBL" id="KAK3207189.1"/>
    </source>
</evidence>
<name>A0AAN6LXP1_9PLEO</name>